<feature type="transmembrane region" description="Helical" evidence="1">
    <location>
        <begin position="131"/>
        <end position="152"/>
    </location>
</feature>
<evidence type="ECO:0000313" key="3">
    <source>
        <dbReference type="Proteomes" id="UP000177103"/>
    </source>
</evidence>
<dbReference type="AlphaFoldDB" id="A0A1G1WAD7"/>
<dbReference type="Pfam" id="PF11139">
    <property type="entry name" value="SfLAP"/>
    <property type="match status" value="1"/>
</dbReference>
<keyword evidence="1" id="KW-0812">Transmembrane</keyword>
<gene>
    <name evidence="2" type="ORF">A2Y57_00825</name>
</gene>
<evidence type="ECO:0000313" key="2">
    <source>
        <dbReference type="EMBL" id="OGY24649.1"/>
    </source>
</evidence>
<organism evidence="2 3">
    <name type="scientific">Candidatus Woykebacteria bacterium RBG_13_40_7b</name>
    <dbReference type="NCBI Taxonomy" id="1802594"/>
    <lineage>
        <taxon>Bacteria</taxon>
        <taxon>Candidatus Woykeibacteriota</taxon>
    </lineage>
</organism>
<dbReference type="InterPro" id="IPR021315">
    <property type="entry name" value="Gap/Sap"/>
</dbReference>
<keyword evidence="1" id="KW-1133">Transmembrane helix</keyword>
<protein>
    <submittedName>
        <fullName evidence="2">Uncharacterized protein</fullName>
    </submittedName>
</protein>
<name>A0A1G1WAD7_9BACT</name>
<reference evidence="2 3" key="1">
    <citation type="journal article" date="2016" name="Nat. Commun.">
        <title>Thousands of microbial genomes shed light on interconnected biogeochemical processes in an aquifer system.</title>
        <authorList>
            <person name="Anantharaman K."/>
            <person name="Brown C.T."/>
            <person name="Hug L.A."/>
            <person name="Sharon I."/>
            <person name="Castelle C.J."/>
            <person name="Probst A.J."/>
            <person name="Thomas B.C."/>
            <person name="Singh A."/>
            <person name="Wilkins M.J."/>
            <person name="Karaoz U."/>
            <person name="Brodie E.L."/>
            <person name="Williams K.H."/>
            <person name="Hubbard S.S."/>
            <person name="Banfield J.F."/>
        </authorList>
    </citation>
    <scope>NUCLEOTIDE SEQUENCE [LARGE SCALE GENOMIC DNA]</scope>
</reference>
<evidence type="ECO:0000256" key="1">
    <source>
        <dbReference type="SAM" id="Phobius"/>
    </source>
</evidence>
<feature type="transmembrane region" description="Helical" evidence="1">
    <location>
        <begin position="59"/>
        <end position="81"/>
    </location>
</feature>
<dbReference type="Proteomes" id="UP000177103">
    <property type="component" value="Unassembled WGS sequence"/>
</dbReference>
<feature type="transmembrane region" description="Helical" evidence="1">
    <location>
        <begin position="212"/>
        <end position="230"/>
    </location>
</feature>
<comment type="caution">
    <text evidence="2">The sequence shown here is derived from an EMBL/GenBank/DDBJ whole genome shotgun (WGS) entry which is preliminary data.</text>
</comment>
<sequence>MKAKNLLKTFCASRKKKMFSTLIKIIPLDLAATLSPGILALVLIILGSKNHPKAHAFSLFLGALFTAVGIAILGYVLGNSIDTGFKQNTTESIADIILGLFFVIYGLKLFFSKERKISLKEEQHELKIFKWLGVGIILTITNFDALFLSFTAAKEVGGAEINDLAKWILLVVNIFFFTLPITLPLFIKILFPKMADPLLEKINRFVLKYSRYVILAMFMVFGIYLLYRGIKLFI</sequence>
<dbReference type="EMBL" id="MHCQ01000018">
    <property type="protein sequence ID" value="OGY24649.1"/>
    <property type="molecule type" value="Genomic_DNA"/>
</dbReference>
<feature type="transmembrane region" description="Helical" evidence="1">
    <location>
        <begin position="164"/>
        <end position="191"/>
    </location>
</feature>
<proteinExistence type="predicted"/>
<accession>A0A1G1WAD7</accession>
<feature type="transmembrane region" description="Helical" evidence="1">
    <location>
        <begin position="93"/>
        <end position="111"/>
    </location>
</feature>
<feature type="transmembrane region" description="Helical" evidence="1">
    <location>
        <begin position="25"/>
        <end position="47"/>
    </location>
</feature>
<keyword evidence="1" id="KW-0472">Membrane</keyword>